<feature type="chain" id="PRO_5035827772" evidence="3">
    <location>
        <begin position="29"/>
        <end position="696"/>
    </location>
</feature>
<feature type="domain" description="LysM" evidence="5">
    <location>
        <begin position="137"/>
        <end position="185"/>
    </location>
</feature>
<reference evidence="6" key="1">
    <citation type="submission" date="2020-05" db="EMBL/GenBank/DDBJ databases">
        <title>WGS assembly of Panicum virgatum.</title>
        <authorList>
            <person name="Lovell J.T."/>
            <person name="Jenkins J."/>
            <person name="Shu S."/>
            <person name="Juenger T.E."/>
            <person name="Schmutz J."/>
        </authorList>
    </citation>
    <scope>NUCLEOTIDE SEQUENCE</scope>
    <source>
        <strain evidence="6">AP13</strain>
    </source>
</reference>
<evidence type="ECO:0000256" key="3">
    <source>
        <dbReference type="SAM" id="SignalP"/>
    </source>
</evidence>
<feature type="signal peptide" evidence="3">
    <location>
        <begin position="1"/>
        <end position="28"/>
    </location>
</feature>
<protein>
    <submittedName>
        <fullName evidence="6">Uncharacterized protein</fullName>
    </submittedName>
</protein>
<dbReference type="InterPro" id="IPR011009">
    <property type="entry name" value="Kinase-like_dom_sf"/>
</dbReference>
<dbReference type="GO" id="GO:0004672">
    <property type="term" value="F:protein kinase activity"/>
    <property type="evidence" value="ECO:0007669"/>
    <property type="project" value="InterPro"/>
</dbReference>
<dbReference type="GO" id="GO:0005886">
    <property type="term" value="C:plasma membrane"/>
    <property type="evidence" value="ECO:0007669"/>
    <property type="project" value="UniProtKB-ARBA"/>
</dbReference>
<dbReference type="Gene3D" id="3.30.200.20">
    <property type="entry name" value="Phosphorylase Kinase, domain 1"/>
    <property type="match status" value="1"/>
</dbReference>
<evidence type="ECO:0000313" key="7">
    <source>
        <dbReference type="Proteomes" id="UP000823388"/>
    </source>
</evidence>
<dbReference type="SMART" id="SM00257">
    <property type="entry name" value="LysM"/>
    <property type="match status" value="2"/>
</dbReference>
<dbReference type="EMBL" id="CM029052">
    <property type="protein sequence ID" value="KAG2558242.1"/>
    <property type="molecule type" value="Genomic_DNA"/>
</dbReference>
<dbReference type="GO" id="GO:0005524">
    <property type="term" value="F:ATP binding"/>
    <property type="evidence" value="ECO:0007669"/>
    <property type="project" value="InterPro"/>
</dbReference>
<keyword evidence="2" id="KW-1133">Transmembrane helix</keyword>
<dbReference type="InterPro" id="IPR056563">
    <property type="entry name" value="LysM3_LYK4_5"/>
</dbReference>
<proteinExistence type="predicted"/>
<dbReference type="Pfam" id="PF23473">
    <property type="entry name" value="LysM3_LYK4_5"/>
    <property type="match status" value="1"/>
</dbReference>
<keyword evidence="7" id="KW-1185">Reference proteome</keyword>
<dbReference type="SUPFAM" id="SSF56112">
    <property type="entry name" value="Protein kinase-like (PK-like)"/>
    <property type="match status" value="1"/>
</dbReference>
<dbReference type="Gene3D" id="1.10.510.10">
    <property type="entry name" value="Transferase(Phosphotransferase) domain 1"/>
    <property type="match status" value="1"/>
</dbReference>
<keyword evidence="2" id="KW-0472">Membrane</keyword>
<dbReference type="OrthoDB" id="4062651at2759"/>
<sequence length="696" mass="71931">MATSRALTASSSPSLFLVLLFLASGGLAPPRLRVRAQQPYGSAIADCPNQHNASGLLGYFCGAGSAPSCPAFLTFNARPPYSTLASVAALLGADAAGLAAANGAAAAAPLAEGTRVLVPATCACTATPEGRFYQRNATYVVRPGDTLLIIANNTFQGLSSCQALQAQGLRGAAPETLNASQTLPVPLRCACPSAAQAATGARFLVSYLVAELDDVSAVAARFGVDVETIKDANRLQPPYTIFPYTTLLVPVSAQPNVSRIQTPPTPPPPPPVLAPLPDKKSGGHAGVYIGVAVAVAAVAAIASAGAVLAVKARRRRAGAALAAGELAKKDGKGKGKGNDTNTTSSGFTGGGDFSLSTSEAFSSLSVTDIKSSLKVYTYAELRAATDDFSPDRRVGGSVYRAAFNGDAAAVEVVDRNVSAEVEIMRKINHLNLIRLIGLCHHHGRWYLVTEYAEHGALRDRLLAVGAAPLTWAQRVKVALDVAEGLRYLHEYARPPCVHMDVSSGSVLLAADGPRAKLRSFGAARVITGATAGAGAGAEEAPFTMTSRIVGTCGYIAPEYLEHGVVSPRADVYSLGVVLLELVTGKDAEELVGDGVGDPFAALRELAEELDGGGGGAVLQRLEELVDPALPAGSCPQDAVAMMVKLIERCVRRDAAARPSSGEVARRLLKLSGVSAISWRNSPESPRSSGSGKGLMY</sequence>
<dbReference type="SUPFAM" id="SSF54106">
    <property type="entry name" value="LysM domain"/>
    <property type="match status" value="1"/>
</dbReference>
<evidence type="ECO:0000313" key="6">
    <source>
        <dbReference type="EMBL" id="KAG2558242.1"/>
    </source>
</evidence>
<feature type="domain" description="Protein kinase" evidence="4">
    <location>
        <begin position="342"/>
        <end position="670"/>
    </location>
</feature>
<dbReference type="InterPro" id="IPR056562">
    <property type="entry name" value="LysM2_CERK1_LYK3_4_5"/>
</dbReference>
<evidence type="ECO:0000256" key="2">
    <source>
        <dbReference type="SAM" id="Phobius"/>
    </source>
</evidence>
<evidence type="ECO:0000259" key="5">
    <source>
        <dbReference type="PROSITE" id="PS51782"/>
    </source>
</evidence>
<keyword evidence="2" id="KW-0812">Transmembrane</keyword>
<feature type="domain" description="LysM" evidence="5">
    <location>
        <begin position="205"/>
        <end position="249"/>
    </location>
</feature>
<dbReference type="PROSITE" id="PS50011">
    <property type="entry name" value="PROTEIN_KINASE_DOM"/>
    <property type="match status" value="1"/>
</dbReference>
<dbReference type="Gene3D" id="3.10.350.10">
    <property type="entry name" value="LysM domain"/>
    <property type="match status" value="1"/>
</dbReference>
<feature type="transmembrane region" description="Helical" evidence="2">
    <location>
        <begin position="285"/>
        <end position="310"/>
    </location>
</feature>
<dbReference type="PANTHER" id="PTHR45927">
    <property type="entry name" value="LYSM-DOMAIN RECEPTOR-LIKE KINASE-RELATED"/>
    <property type="match status" value="1"/>
</dbReference>
<dbReference type="InterPro" id="IPR018392">
    <property type="entry name" value="LysM"/>
</dbReference>
<dbReference type="Pfam" id="PF23472">
    <property type="entry name" value="LysM2_CERK1_LYK3_4_5"/>
    <property type="match status" value="1"/>
</dbReference>
<name>A0A8T0PDI3_PANVG</name>
<evidence type="ECO:0000256" key="1">
    <source>
        <dbReference type="SAM" id="MobiDB-lite"/>
    </source>
</evidence>
<dbReference type="InterPro" id="IPR036779">
    <property type="entry name" value="LysM_dom_sf"/>
</dbReference>
<dbReference type="InterPro" id="IPR052611">
    <property type="entry name" value="Plant_RLK_LysM"/>
</dbReference>
<dbReference type="PROSITE" id="PS51782">
    <property type="entry name" value="LYSM"/>
    <property type="match status" value="2"/>
</dbReference>
<dbReference type="Pfam" id="PF23446">
    <property type="entry name" value="LysM1_NFP_LYK"/>
    <property type="match status" value="1"/>
</dbReference>
<organism evidence="6 7">
    <name type="scientific">Panicum virgatum</name>
    <name type="common">Blackwell switchgrass</name>
    <dbReference type="NCBI Taxonomy" id="38727"/>
    <lineage>
        <taxon>Eukaryota</taxon>
        <taxon>Viridiplantae</taxon>
        <taxon>Streptophyta</taxon>
        <taxon>Embryophyta</taxon>
        <taxon>Tracheophyta</taxon>
        <taxon>Spermatophyta</taxon>
        <taxon>Magnoliopsida</taxon>
        <taxon>Liliopsida</taxon>
        <taxon>Poales</taxon>
        <taxon>Poaceae</taxon>
        <taxon>PACMAD clade</taxon>
        <taxon>Panicoideae</taxon>
        <taxon>Panicodae</taxon>
        <taxon>Paniceae</taxon>
        <taxon>Panicinae</taxon>
        <taxon>Panicum</taxon>
        <taxon>Panicum sect. Hiantes</taxon>
    </lineage>
</organism>
<comment type="caution">
    <text evidence="6">The sequence shown here is derived from an EMBL/GenBank/DDBJ whole genome shotgun (WGS) entry which is preliminary data.</text>
</comment>
<evidence type="ECO:0000259" key="4">
    <source>
        <dbReference type="PROSITE" id="PS50011"/>
    </source>
</evidence>
<dbReference type="Pfam" id="PF00069">
    <property type="entry name" value="Pkinase"/>
    <property type="match status" value="1"/>
</dbReference>
<dbReference type="AlphaFoldDB" id="A0A8T0PDI3"/>
<dbReference type="InterPro" id="IPR056561">
    <property type="entry name" value="NFP_LYK_LysM1"/>
</dbReference>
<dbReference type="InterPro" id="IPR000719">
    <property type="entry name" value="Prot_kinase_dom"/>
</dbReference>
<keyword evidence="3" id="KW-0732">Signal</keyword>
<dbReference type="Proteomes" id="UP000823388">
    <property type="component" value="Chromosome 8N"/>
</dbReference>
<feature type="region of interest" description="Disordered" evidence="1">
    <location>
        <begin position="329"/>
        <end position="348"/>
    </location>
</feature>
<accession>A0A8T0PDI3</accession>
<dbReference type="PANTHER" id="PTHR45927:SF11">
    <property type="entry name" value="LYSM DOMAIN RECEPTOR-LIKE KINASE 4"/>
    <property type="match status" value="1"/>
</dbReference>
<gene>
    <name evidence="6" type="ORF">PVAP13_8NG125401</name>
</gene>